<dbReference type="EMBL" id="LR899014">
    <property type="protein sequence ID" value="CAD7093171.1"/>
    <property type="molecule type" value="Genomic_DNA"/>
</dbReference>
<dbReference type="PANTHER" id="PTHR19278">
    <property type="entry name" value="OROTATE PHOSPHORIBOSYLTRANSFERASE"/>
    <property type="match status" value="1"/>
</dbReference>
<feature type="binding site" evidence="15">
    <location>
        <position position="457"/>
    </location>
    <ligand>
        <name>substrate</name>
    </ligand>
</feature>
<dbReference type="GO" id="GO:0044205">
    <property type="term" value="P:'de novo' UMP biosynthetic process"/>
    <property type="evidence" value="ECO:0007669"/>
    <property type="project" value="UniProtKB-UniPathway"/>
</dbReference>
<dbReference type="Proteomes" id="UP000594454">
    <property type="component" value="Chromosome 6"/>
</dbReference>
<evidence type="ECO:0000256" key="3">
    <source>
        <dbReference type="ARBA" id="ARBA00006221"/>
    </source>
</evidence>
<keyword evidence="12" id="KW-0456">Lyase</keyword>
<dbReference type="AlphaFoldDB" id="A0A7R8Z238"/>
<feature type="active site" description="For OMPdecase activity" evidence="14">
    <location>
        <position position="315"/>
    </location>
</feature>
<feature type="active site" description="For OMPdecase activity" evidence="14">
    <location>
        <position position="317"/>
    </location>
</feature>
<organism evidence="17 18">
    <name type="scientific">Hermetia illucens</name>
    <name type="common">Black soldier fly</name>
    <dbReference type="NCBI Taxonomy" id="343691"/>
    <lineage>
        <taxon>Eukaryota</taxon>
        <taxon>Metazoa</taxon>
        <taxon>Ecdysozoa</taxon>
        <taxon>Arthropoda</taxon>
        <taxon>Hexapoda</taxon>
        <taxon>Insecta</taxon>
        <taxon>Pterygota</taxon>
        <taxon>Neoptera</taxon>
        <taxon>Endopterygota</taxon>
        <taxon>Diptera</taxon>
        <taxon>Brachycera</taxon>
        <taxon>Stratiomyomorpha</taxon>
        <taxon>Stratiomyidae</taxon>
        <taxon>Hermetiinae</taxon>
        <taxon>Hermetia</taxon>
    </lineage>
</organism>
<evidence type="ECO:0000256" key="9">
    <source>
        <dbReference type="ARBA" id="ARBA00022679"/>
    </source>
</evidence>
<keyword evidence="11" id="KW-0665">Pyrimidine biosynthesis</keyword>
<feature type="binding site" evidence="15">
    <location>
        <position position="262"/>
    </location>
    <ligand>
        <name>substrate</name>
    </ligand>
</feature>
<evidence type="ECO:0000256" key="6">
    <source>
        <dbReference type="ARBA" id="ARBA00012321"/>
    </source>
</evidence>
<dbReference type="NCBIfam" id="TIGR01740">
    <property type="entry name" value="pyrF"/>
    <property type="match status" value="1"/>
</dbReference>
<dbReference type="CDD" id="cd04725">
    <property type="entry name" value="OMP_decarboxylase_like"/>
    <property type="match status" value="1"/>
</dbReference>
<dbReference type="PANTHER" id="PTHR19278:SF9">
    <property type="entry name" value="URIDINE 5'-MONOPHOSPHATE SYNTHASE"/>
    <property type="match status" value="1"/>
</dbReference>
<evidence type="ECO:0000256" key="10">
    <source>
        <dbReference type="ARBA" id="ARBA00022793"/>
    </source>
</evidence>
<feature type="binding site" evidence="15">
    <location>
        <position position="376"/>
    </location>
    <ligand>
        <name>substrate</name>
    </ligand>
</feature>
<evidence type="ECO:0000256" key="11">
    <source>
        <dbReference type="ARBA" id="ARBA00022975"/>
    </source>
</evidence>
<keyword evidence="9" id="KW-0808">Transferase</keyword>
<dbReference type="CDD" id="cd06223">
    <property type="entry name" value="PRTases_typeI"/>
    <property type="match status" value="1"/>
</dbReference>
<dbReference type="FunFam" id="3.40.50.2020:FF:000025">
    <property type="entry name" value="Uridine monophosphate synthetase"/>
    <property type="match status" value="1"/>
</dbReference>
<evidence type="ECO:0000256" key="15">
    <source>
        <dbReference type="PIRSR" id="PIRSR614732-2"/>
    </source>
</evidence>
<proteinExistence type="inferred from homology"/>
<dbReference type="Gene3D" id="3.40.50.2020">
    <property type="match status" value="1"/>
</dbReference>
<dbReference type="InterPro" id="IPR011060">
    <property type="entry name" value="RibuloseP-bd_barrel"/>
</dbReference>
<evidence type="ECO:0000256" key="5">
    <source>
        <dbReference type="ARBA" id="ARBA00011971"/>
    </source>
</evidence>
<dbReference type="InterPro" id="IPR001754">
    <property type="entry name" value="OMPdeCOase_dom"/>
</dbReference>
<reference evidence="17 18" key="1">
    <citation type="submission" date="2020-11" db="EMBL/GenBank/DDBJ databases">
        <authorList>
            <person name="Wallbank WR R."/>
            <person name="Pardo Diaz C."/>
            <person name="Kozak K."/>
            <person name="Martin S."/>
            <person name="Jiggins C."/>
            <person name="Moest M."/>
            <person name="Warren A I."/>
            <person name="Generalovic N T."/>
            <person name="Byers J.R.P. K."/>
            <person name="Montejo-Kovacevich G."/>
            <person name="Yen C E."/>
        </authorList>
    </citation>
    <scope>NUCLEOTIDE SEQUENCE [LARGE SCALE GENOMIC DNA]</scope>
</reference>
<dbReference type="GO" id="GO:0004590">
    <property type="term" value="F:orotidine-5'-phosphate decarboxylase activity"/>
    <property type="evidence" value="ECO:0007669"/>
    <property type="project" value="UniProtKB-EC"/>
</dbReference>
<evidence type="ECO:0000259" key="16">
    <source>
        <dbReference type="SMART" id="SM00934"/>
    </source>
</evidence>
<dbReference type="GO" id="GO:0006207">
    <property type="term" value="P:'de novo' pyrimidine nucleobase biosynthetic process"/>
    <property type="evidence" value="ECO:0007669"/>
    <property type="project" value="InterPro"/>
</dbReference>
<dbReference type="PROSITE" id="PS00156">
    <property type="entry name" value="OMPDECASE"/>
    <property type="match status" value="1"/>
</dbReference>
<dbReference type="InterPro" id="IPR004467">
    <property type="entry name" value="Or_phspho_trans_dom"/>
</dbReference>
<dbReference type="FunCoup" id="A0A7R8Z238">
    <property type="interactions" value="2237"/>
</dbReference>
<dbReference type="InterPro" id="IPR029057">
    <property type="entry name" value="PRTase-like"/>
</dbReference>
<dbReference type="SUPFAM" id="SSF51366">
    <property type="entry name" value="Ribulose-phoshate binding barrel"/>
    <property type="match status" value="1"/>
</dbReference>
<keyword evidence="8" id="KW-0328">Glycosyltransferase</keyword>
<dbReference type="InterPro" id="IPR018089">
    <property type="entry name" value="OMPdecase_AS"/>
</dbReference>
<evidence type="ECO:0000256" key="1">
    <source>
        <dbReference type="ARBA" id="ARBA00004861"/>
    </source>
</evidence>
<dbReference type="InterPro" id="IPR023031">
    <property type="entry name" value="OPRT"/>
</dbReference>
<evidence type="ECO:0000256" key="13">
    <source>
        <dbReference type="ARBA" id="ARBA00023268"/>
    </source>
</evidence>
<evidence type="ECO:0000256" key="7">
    <source>
        <dbReference type="ARBA" id="ARBA00015047"/>
    </source>
</evidence>
<evidence type="ECO:0000313" key="18">
    <source>
        <dbReference type="Proteomes" id="UP000594454"/>
    </source>
</evidence>
<evidence type="ECO:0000256" key="14">
    <source>
        <dbReference type="PIRSR" id="PIRSR614732-1"/>
    </source>
</evidence>
<dbReference type="Pfam" id="PF00215">
    <property type="entry name" value="OMPdecase"/>
    <property type="match status" value="1"/>
</dbReference>
<evidence type="ECO:0000313" key="17">
    <source>
        <dbReference type="EMBL" id="CAD7093171.1"/>
    </source>
</evidence>
<dbReference type="UniPathway" id="UPA00070">
    <property type="reaction ID" value="UER00119"/>
</dbReference>
<dbReference type="EC" id="4.1.1.23" evidence="6"/>
<dbReference type="SUPFAM" id="SSF53271">
    <property type="entry name" value="PRTase-like"/>
    <property type="match status" value="1"/>
</dbReference>
<comment type="similarity">
    <text evidence="3">In the N-terminal section; belongs to the purine/pyrimidine phosphoribosyltransferase family.</text>
</comment>
<dbReference type="FunFam" id="3.20.20.70:FF:000245">
    <property type="entry name" value="Bifunctional UMP-synthetase"/>
    <property type="match status" value="1"/>
</dbReference>
<feature type="domain" description="Orotidine 5'-phosphate decarboxylase" evidence="16">
    <location>
        <begin position="256"/>
        <end position="473"/>
    </location>
</feature>
<feature type="binding site" evidence="15">
    <location>
        <position position="437"/>
    </location>
    <ligand>
        <name>substrate</name>
    </ligand>
</feature>
<keyword evidence="13" id="KW-0511">Multifunctional enzyme</keyword>
<dbReference type="EC" id="2.4.2.10" evidence="5"/>
<protein>
    <recommendedName>
        <fullName evidence="7">Uridine 5'-monophosphate synthase</fullName>
        <ecNumber evidence="5">2.4.2.10</ecNumber>
        <ecNumber evidence="6">4.1.1.23</ecNumber>
    </recommendedName>
</protein>
<evidence type="ECO:0000256" key="12">
    <source>
        <dbReference type="ARBA" id="ARBA00023239"/>
    </source>
</evidence>
<name>A0A7R8Z238_HERIL</name>
<dbReference type="InterPro" id="IPR000836">
    <property type="entry name" value="PRTase_dom"/>
</dbReference>
<dbReference type="InterPro" id="IPR014732">
    <property type="entry name" value="OMPdecase"/>
</dbReference>
<sequence>MLAKHESEMKALAVKLFEINAFKFGDFKMKVGINSPVYFDLRVIVSYPDVLDQLSNLLVEYIKQKKLTCDHVCGVPYTALPIATLISIKNSKPMLVRRKEAKDYGTRKMIEGKYNAGDNCLIIEDVVTSGSSILDTVKDLRAEGIAVTDAVVVVDREQGGAANIAENSVRMHSLFTLSYLLNVLQEAGKVEEATVQSVAKYIAGCQIRSDGTFMSDQPKIVNEFSRTKMRFEARADLAKAKIAKDLFKLMATKKTNLCIAADVTSTDEILKIAEVCGPHICLLKTHVDIIENFNISFVQALKSLAEKHNFLIMEDRKFADIGNTTALQYANGIYKIAEWANLVTVHSLPGQSIIQGIKSVAANVESRGVFLLTEMSSQGNLINDKYKEGTIKMATEGLDTDFIAGIVCQSAECFAFPGLIQLTPGVKIDEGSDNLGQRYNTPEFVVKEKGADIGVVGRGILNASSIEKAASLYRDRLWSAYCDRVGLSAN</sequence>
<dbReference type="HAMAP" id="MF_01208">
    <property type="entry name" value="PyrE"/>
    <property type="match status" value="1"/>
</dbReference>
<dbReference type="Gene3D" id="3.20.20.70">
    <property type="entry name" value="Aldolase class I"/>
    <property type="match status" value="1"/>
</dbReference>
<comment type="similarity">
    <text evidence="4">In the C-terminal section; belongs to the OMP decarboxylase family.</text>
</comment>
<gene>
    <name evidence="17" type="ORF">HERILL_LOCUS15473</name>
</gene>
<keyword evidence="18" id="KW-1185">Reference proteome</keyword>
<keyword evidence="10" id="KW-0210">Decarboxylase</keyword>
<comment type="pathway">
    <text evidence="1">Pyrimidine metabolism; UMP biosynthesis via de novo pathway; UMP from orotate: step 2/2.</text>
</comment>
<feature type="active site" description="For OMPdecase activity" evidence="14">
    <location>
        <position position="320"/>
    </location>
</feature>
<dbReference type="OrthoDB" id="10263753at2759"/>
<evidence type="ECO:0000256" key="2">
    <source>
        <dbReference type="ARBA" id="ARBA00004889"/>
    </source>
</evidence>
<feature type="binding site" evidence="15">
    <location>
        <position position="458"/>
    </location>
    <ligand>
        <name>substrate</name>
    </ligand>
</feature>
<dbReference type="OMA" id="SAKHVCG"/>
<evidence type="ECO:0000256" key="8">
    <source>
        <dbReference type="ARBA" id="ARBA00022676"/>
    </source>
</evidence>
<feature type="binding site" evidence="15">
    <location>
        <position position="284"/>
    </location>
    <ligand>
        <name>substrate</name>
    </ligand>
</feature>
<dbReference type="GO" id="GO:0004588">
    <property type="term" value="F:orotate phosphoribosyltransferase activity"/>
    <property type="evidence" value="ECO:0007669"/>
    <property type="project" value="UniProtKB-EC"/>
</dbReference>
<accession>A0A7R8Z238</accession>
<dbReference type="InterPro" id="IPR013785">
    <property type="entry name" value="Aldolase_TIM"/>
</dbReference>
<comment type="pathway">
    <text evidence="2">Pyrimidine metabolism; UMP biosynthesis via de novo pathway; UMP from orotate: step 1/2.</text>
</comment>
<dbReference type="NCBIfam" id="TIGR00336">
    <property type="entry name" value="pyrE"/>
    <property type="match status" value="1"/>
</dbReference>
<dbReference type="Pfam" id="PF00156">
    <property type="entry name" value="Pribosyltran"/>
    <property type="match status" value="1"/>
</dbReference>
<evidence type="ECO:0000256" key="4">
    <source>
        <dbReference type="ARBA" id="ARBA00009769"/>
    </source>
</evidence>
<dbReference type="SMART" id="SM00934">
    <property type="entry name" value="OMPdecase"/>
    <property type="match status" value="1"/>
</dbReference>
<dbReference type="InParanoid" id="A0A7R8Z238"/>